<dbReference type="GO" id="GO:0006094">
    <property type="term" value="P:gluconeogenesis"/>
    <property type="evidence" value="ECO:0007669"/>
    <property type="project" value="UniProtKB-UniRule"/>
</dbReference>
<dbReference type="AlphaFoldDB" id="A0A9D2B2E0"/>
<comment type="similarity">
    <text evidence="4">Belongs to the FBPase class 3 family.</text>
</comment>
<evidence type="ECO:0000313" key="7">
    <source>
        <dbReference type="Proteomes" id="UP000886829"/>
    </source>
</evidence>
<name>A0A9D2B2E0_9GAMM</name>
<reference evidence="6" key="2">
    <citation type="submission" date="2021-04" db="EMBL/GenBank/DDBJ databases">
        <authorList>
            <person name="Gilroy R."/>
        </authorList>
    </citation>
    <scope>NUCLEOTIDE SEQUENCE</scope>
    <source>
        <strain evidence="6">USASDec5-558</strain>
    </source>
</reference>
<comment type="catalytic activity">
    <reaction evidence="4">
        <text>beta-D-fructose 1,6-bisphosphate + H2O = beta-D-fructose 6-phosphate + phosphate</text>
        <dbReference type="Rhea" id="RHEA:11064"/>
        <dbReference type="ChEBI" id="CHEBI:15377"/>
        <dbReference type="ChEBI" id="CHEBI:32966"/>
        <dbReference type="ChEBI" id="CHEBI:43474"/>
        <dbReference type="ChEBI" id="CHEBI:57634"/>
        <dbReference type="EC" id="3.1.3.11"/>
    </reaction>
</comment>
<reference evidence="6" key="1">
    <citation type="journal article" date="2021" name="PeerJ">
        <title>Extensive microbial diversity within the chicken gut microbiome revealed by metagenomics and culture.</title>
        <authorList>
            <person name="Gilroy R."/>
            <person name="Ravi A."/>
            <person name="Getino M."/>
            <person name="Pursley I."/>
            <person name="Horton D.L."/>
            <person name="Alikhan N.F."/>
            <person name="Baker D."/>
            <person name="Gharbi K."/>
            <person name="Hall N."/>
            <person name="Watson M."/>
            <person name="Adriaenssens E.M."/>
            <person name="Foster-Nyarko E."/>
            <person name="Jarju S."/>
            <person name="Secka A."/>
            <person name="Antonio M."/>
            <person name="Oren A."/>
            <person name="Chaudhuri R.R."/>
            <person name="La Ragione R."/>
            <person name="Hildebrand F."/>
            <person name="Pallen M.J."/>
        </authorList>
    </citation>
    <scope>NUCLEOTIDE SEQUENCE</scope>
    <source>
        <strain evidence="6">USASDec5-558</strain>
    </source>
</reference>
<feature type="region of interest" description="Disordered" evidence="5">
    <location>
        <begin position="1"/>
        <end position="29"/>
    </location>
</feature>
<dbReference type="EMBL" id="DXEV01000218">
    <property type="protein sequence ID" value="HIX57971.1"/>
    <property type="molecule type" value="Genomic_DNA"/>
</dbReference>
<evidence type="ECO:0000313" key="6">
    <source>
        <dbReference type="EMBL" id="HIX57971.1"/>
    </source>
</evidence>
<gene>
    <name evidence="4" type="primary">fbp</name>
    <name evidence="6" type="ORF">H9850_10955</name>
</gene>
<comment type="pathway">
    <text evidence="4">Carbohydrate biosynthesis; gluconeogenesis.</text>
</comment>
<comment type="caution">
    <text evidence="6">The sequence shown here is derived from an EMBL/GenBank/DDBJ whole genome shotgun (WGS) entry which is preliminary data.</text>
</comment>
<dbReference type="Proteomes" id="UP000886829">
    <property type="component" value="Unassembled WGS sequence"/>
</dbReference>
<evidence type="ECO:0000256" key="5">
    <source>
        <dbReference type="SAM" id="MobiDB-lite"/>
    </source>
</evidence>
<proteinExistence type="inferred from homology"/>
<keyword evidence="1 4" id="KW-0378">Hydrolase</keyword>
<evidence type="ECO:0000256" key="1">
    <source>
        <dbReference type="ARBA" id="ARBA00022801"/>
    </source>
</evidence>
<dbReference type="Gene3D" id="3.60.21.10">
    <property type="match status" value="1"/>
</dbReference>
<keyword evidence="3 4" id="KW-0119">Carbohydrate metabolism</keyword>
<dbReference type="EC" id="3.1.3.11" evidence="4"/>
<dbReference type="GO" id="GO:0042132">
    <property type="term" value="F:fructose 1,6-bisphosphate 1-phosphatase activity"/>
    <property type="evidence" value="ECO:0007669"/>
    <property type="project" value="UniProtKB-UniRule"/>
</dbReference>
<dbReference type="SUPFAM" id="SSF56300">
    <property type="entry name" value="Metallo-dependent phosphatases"/>
    <property type="match status" value="2"/>
</dbReference>
<dbReference type="InterPro" id="IPR029052">
    <property type="entry name" value="Metallo-depent_PP-like"/>
</dbReference>
<feature type="compositionally biased region" description="Polar residues" evidence="5">
    <location>
        <begin position="7"/>
        <end position="25"/>
    </location>
</feature>
<dbReference type="HAMAP" id="MF_01854">
    <property type="entry name" value="FBPase_class3"/>
    <property type="match status" value="1"/>
</dbReference>
<evidence type="ECO:0000256" key="2">
    <source>
        <dbReference type="ARBA" id="ARBA00023211"/>
    </source>
</evidence>
<evidence type="ECO:0000256" key="4">
    <source>
        <dbReference type="HAMAP-Rule" id="MF_01854"/>
    </source>
</evidence>
<dbReference type="Pfam" id="PF06874">
    <property type="entry name" value="FBPase_2"/>
    <property type="match status" value="2"/>
</dbReference>
<evidence type="ECO:0000256" key="3">
    <source>
        <dbReference type="ARBA" id="ARBA00023277"/>
    </source>
</evidence>
<keyword evidence="2 4" id="KW-0464">Manganese</keyword>
<sequence>MDKAEQKTQGTSGTSCPSSALTENTGGHEVHATAPQGFALYGDAASSAGSHVSATGAMSVAAGDHGALLSWGAIHYRQEVQQDAVSGGMVSGTEKLPEVDQHYLELLSTQYPNQVAAFSEIINLQAILNLPKGTEHFVSDLHGEYGAFRHILNSCSGVIHEKVDDLFAELSAAEKSELCTLIYYPQEVMSLLAEQGKLNDAWYREKLLQLIVLCKYLSAKYTRSKVRKAINQNYSYIIDELLHAQTDESNSRAIYHEQIISTILRTQAAPHFVSTLCALSKRLAVDHLHVVGDVFDRGPSPDKIMALLMDYHSLDIQWGNHDILWMGAALGSEVCMATVLRNNINYFNCSMLESAYGISLRKLNDFAQKTYRSPVKERSPQALAKKAQVQAMWQKQQAAGNIPASVFTPADYSGISVNEAEQHAIAHAAAAAAVAAAAEGAAAAAGAGAADAAASGVVNEVDQAHEYELMLQAYADDNREKMVKAITVIGLKLQGQLIKRNPDLGMDDRLLLDKMDLKAGTVRIGDKEYALNTVDLPTVDPNDPFALTRDEAWIVAALKKSFMESRELQREVAFLFSHGSIYKRFNGNLLYHGCVPMTDDGQLREINCHGQVLKGKAFLDYCEQVARHAFAYRDQHSLDFMYYLWCGFNSPLSGRVMKPFERYFIDDKSTHHEPRDPYYRHYYSEDVCRMILKEFGLDPDKGHIINGHTPIKVREGEKPVRGNGKLFVIDGGLCQAYHSTTGIAGYTLICSSHGMTLKAHRPFESTEKAIREHVDMKSDASEVEHYSERLRVASSDTGKNIVRTIHELEALLQAYQNGTLIERATPARYGQR</sequence>
<comment type="cofactor">
    <cofactor evidence="4">
        <name>Mn(2+)</name>
        <dbReference type="ChEBI" id="CHEBI:29035"/>
    </cofactor>
</comment>
<dbReference type="InterPro" id="IPR009164">
    <property type="entry name" value="FBPtase_class3"/>
</dbReference>
<accession>A0A9D2B2E0</accession>
<protein>
    <recommendedName>
        <fullName evidence="4">Fructose-1,6-bisphosphatase class 3</fullName>
        <shortName evidence="4">FBPase class 3</shortName>
        <ecNumber evidence="4">3.1.3.11</ecNumber>
    </recommendedName>
    <alternativeName>
        <fullName evidence="4">D-fructose-1,6-bisphosphate 1-phosphohydrolase class 3</fullName>
    </alternativeName>
</protein>
<organism evidence="6 7">
    <name type="scientific">Candidatus Anaerobiospirillum pullistercoris</name>
    <dbReference type="NCBI Taxonomy" id="2838452"/>
    <lineage>
        <taxon>Bacteria</taxon>
        <taxon>Pseudomonadati</taxon>
        <taxon>Pseudomonadota</taxon>
        <taxon>Gammaproteobacteria</taxon>
        <taxon>Aeromonadales</taxon>
        <taxon>Succinivibrionaceae</taxon>
        <taxon>Anaerobiospirillum</taxon>
    </lineage>
</organism>